<proteinExistence type="predicted"/>
<name>A0A3B0V1P3_9ZZZZ</name>
<accession>A0A3B0V1P3</accession>
<protein>
    <recommendedName>
        <fullName evidence="2">Heavy metal RND efflux outer membrane protein, CzcC family</fullName>
    </recommendedName>
</protein>
<organism evidence="1">
    <name type="scientific">hydrothermal vent metagenome</name>
    <dbReference type="NCBI Taxonomy" id="652676"/>
    <lineage>
        <taxon>unclassified sequences</taxon>
        <taxon>metagenomes</taxon>
        <taxon>ecological metagenomes</taxon>
    </lineage>
</organism>
<dbReference type="EMBL" id="UOEY01000043">
    <property type="protein sequence ID" value="VAW37475.1"/>
    <property type="molecule type" value="Genomic_DNA"/>
</dbReference>
<reference evidence="1" key="1">
    <citation type="submission" date="2018-06" db="EMBL/GenBank/DDBJ databases">
        <authorList>
            <person name="Zhirakovskaya E."/>
        </authorList>
    </citation>
    <scope>NUCLEOTIDE SEQUENCE</scope>
</reference>
<evidence type="ECO:0008006" key="2">
    <source>
        <dbReference type="Google" id="ProtNLM"/>
    </source>
</evidence>
<gene>
    <name evidence="1" type="ORF">MNBD_DELTA04-763</name>
</gene>
<dbReference type="GO" id="GO:0015562">
    <property type="term" value="F:efflux transmembrane transporter activity"/>
    <property type="evidence" value="ECO:0007669"/>
    <property type="project" value="InterPro"/>
</dbReference>
<dbReference type="Gene3D" id="1.20.1600.10">
    <property type="entry name" value="Outer membrane efflux proteins (OEP)"/>
    <property type="match status" value="1"/>
</dbReference>
<evidence type="ECO:0000313" key="1">
    <source>
        <dbReference type="EMBL" id="VAW37475.1"/>
    </source>
</evidence>
<dbReference type="SUPFAM" id="SSF56954">
    <property type="entry name" value="Outer membrane efflux proteins (OEP)"/>
    <property type="match status" value="1"/>
</dbReference>
<feature type="non-terminal residue" evidence="1">
    <location>
        <position position="353"/>
    </location>
</feature>
<dbReference type="AlphaFoldDB" id="A0A3B0V1P3"/>
<sequence length="353" mass="39397">MKTLTGYLCLALLCWSIPAGAVTITDLFTALREQPLTKLDTIRTREAELKLQSVHDRFYPALTGVGSYEVYNSPTNLRPVLPTESARLLANGEPLPFSDNIGRVGVRFSLPIFVKELFSLGRQAQILAAGSRVQKRLNLLEHQAVLVAADAHLVHMSYLEKALRSRKASLEKTRADVIIKVKNGRIPAVEKVRMDEAINQIDLTFNQTWQQESELKRDIESLTGIFLDKPVRLTRQGHLREGELFALKPLEKNIEAGKFGVQAAKDKLYPSIIGTARWFHNYGEGYNTGAAVDDEYGSYALTLQVPLFNKPAYTAIEQAKAALLRQQVRFAGTRIELQARAGNLTRTLALLGR</sequence>